<evidence type="ECO:0000313" key="2">
    <source>
        <dbReference type="Proteomes" id="UP001604282"/>
    </source>
</evidence>
<gene>
    <name evidence="1" type="ORF">ACGFYS_09980</name>
</gene>
<protein>
    <submittedName>
        <fullName evidence="1">Uncharacterized protein</fullName>
    </submittedName>
</protein>
<reference evidence="1 2" key="1">
    <citation type="submission" date="2024-10" db="EMBL/GenBank/DDBJ databases">
        <title>The Natural Products Discovery Center: Release of the First 8490 Sequenced Strains for Exploring Actinobacteria Biosynthetic Diversity.</title>
        <authorList>
            <person name="Kalkreuter E."/>
            <person name="Kautsar S.A."/>
            <person name="Yang D."/>
            <person name="Bader C.D."/>
            <person name="Teijaro C.N."/>
            <person name="Fluegel L."/>
            <person name="Davis C.M."/>
            <person name="Simpson J.R."/>
            <person name="Lauterbach L."/>
            <person name="Steele A.D."/>
            <person name="Gui C."/>
            <person name="Meng S."/>
            <person name="Li G."/>
            <person name="Viehrig K."/>
            <person name="Ye F."/>
            <person name="Su P."/>
            <person name="Kiefer A.F."/>
            <person name="Nichols A."/>
            <person name="Cepeda A.J."/>
            <person name="Yan W."/>
            <person name="Fan B."/>
            <person name="Jiang Y."/>
            <person name="Adhikari A."/>
            <person name="Zheng C.-J."/>
            <person name="Schuster L."/>
            <person name="Cowan T.M."/>
            <person name="Smanski M.J."/>
            <person name="Chevrette M.G."/>
            <person name="De Carvalho L.P.S."/>
            <person name="Shen B."/>
        </authorList>
    </citation>
    <scope>NUCLEOTIDE SEQUENCE [LARGE SCALE GENOMIC DNA]</scope>
    <source>
        <strain evidence="1 2">NPDC048229</strain>
    </source>
</reference>
<comment type="caution">
    <text evidence="1">The sequence shown here is derived from an EMBL/GenBank/DDBJ whole genome shotgun (WGS) entry which is preliminary data.</text>
</comment>
<keyword evidence="2" id="KW-1185">Reference proteome</keyword>
<name>A0ABW7BS70_9ACTN</name>
<dbReference type="Proteomes" id="UP001604282">
    <property type="component" value="Unassembled WGS sequence"/>
</dbReference>
<organism evidence="1 2">
    <name type="scientific">Streptomyces omiyaensis</name>
    <dbReference type="NCBI Taxonomy" id="68247"/>
    <lineage>
        <taxon>Bacteria</taxon>
        <taxon>Bacillati</taxon>
        <taxon>Actinomycetota</taxon>
        <taxon>Actinomycetes</taxon>
        <taxon>Kitasatosporales</taxon>
        <taxon>Streptomycetaceae</taxon>
        <taxon>Streptomyces</taxon>
    </lineage>
</organism>
<dbReference type="RefSeq" id="WP_392880844.1">
    <property type="nucleotide sequence ID" value="NZ_JBICZW010000005.1"/>
</dbReference>
<sequence>MTSDAEVQLFQKYGWPIEEEDFGREDEPAIDGCALLEEVDGGLRGRFVVRPGLAADRRTDFAEWVVSRVDRFLEHGPEPDGWQRRSDGAWQLWVRRVEFPSL</sequence>
<proteinExistence type="predicted"/>
<evidence type="ECO:0000313" key="1">
    <source>
        <dbReference type="EMBL" id="MFG3189260.1"/>
    </source>
</evidence>
<accession>A0ABW7BS70</accession>
<dbReference type="EMBL" id="JBICZW010000005">
    <property type="protein sequence ID" value="MFG3189260.1"/>
    <property type="molecule type" value="Genomic_DNA"/>
</dbReference>